<dbReference type="RefSeq" id="WP_143918345.1">
    <property type="nucleotide sequence ID" value="NZ_CANMIK010000068.1"/>
</dbReference>
<keyword evidence="1" id="KW-0805">Transcription regulation</keyword>
<dbReference type="Gene3D" id="2.60.120.10">
    <property type="entry name" value="Jelly Rolls"/>
    <property type="match status" value="1"/>
</dbReference>
<dbReference type="OrthoDB" id="1410704at2"/>
<evidence type="ECO:0000256" key="2">
    <source>
        <dbReference type="ARBA" id="ARBA00023125"/>
    </source>
</evidence>
<keyword evidence="6" id="KW-1185">Reference proteome</keyword>
<name>A0A554VD85_9FLAO</name>
<dbReference type="Proteomes" id="UP000318833">
    <property type="component" value="Unassembled WGS sequence"/>
</dbReference>
<comment type="caution">
    <text evidence="5">The sequence shown here is derived from an EMBL/GenBank/DDBJ whole genome shotgun (WGS) entry which is preliminary data.</text>
</comment>
<dbReference type="InterPro" id="IPR009057">
    <property type="entry name" value="Homeodomain-like_sf"/>
</dbReference>
<dbReference type="Pfam" id="PF12833">
    <property type="entry name" value="HTH_18"/>
    <property type="match status" value="1"/>
</dbReference>
<evidence type="ECO:0000259" key="4">
    <source>
        <dbReference type="PROSITE" id="PS01124"/>
    </source>
</evidence>
<proteinExistence type="predicted"/>
<dbReference type="InterPro" id="IPR018062">
    <property type="entry name" value="HTH_AraC-typ_CS"/>
</dbReference>
<sequence>MQVLPFKIPKTSTDTLIIQEDRGLKFYDTLHQHEEIQVSFIVSGEGSVIVGDTITNYRINDILVFGSQVPHVLKSISSSEESYMISLFFTKESFGNGFFELSEFNDLFTFFDSLSYGIRVLSEKEELRELFFTIKKKKHRLDRFVIFLQILKFFSLAKTETISSSITRKNYTDYEGKRMADVFQFVMEKFYSDISLQEVSDLANMTPNAFCRYFKQRTNKTFFQFLTEVRITHSCRILSKEPDISIAQASYSSGFKNVSNFNRKFKRIKGITPSQFRKNLYDIRVLND</sequence>
<dbReference type="InterPro" id="IPR014710">
    <property type="entry name" value="RmlC-like_jellyroll"/>
</dbReference>
<dbReference type="PROSITE" id="PS01124">
    <property type="entry name" value="HTH_ARAC_FAMILY_2"/>
    <property type="match status" value="1"/>
</dbReference>
<evidence type="ECO:0000256" key="3">
    <source>
        <dbReference type="ARBA" id="ARBA00023163"/>
    </source>
</evidence>
<gene>
    <name evidence="5" type="ORF">FOF46_24965</name>
</gene>
<dbReference type="SMART" id="SM00342">
    <property type="entry name" value="HTH_ARAC"/>
    <property type="match status" value="1"/>
</dbReference>
<dbReference type="Gene3D" id="1.10.10.60">
    <property type="entry name" value="Homeodomain-like"/>
    <property type="match status" value="2"/>
</dbReference>
<dbReference type="AlphaFoldDB" id="A0A554VD85"/>
<feature type="domain" description="HTH araC/xylS-type" evidence="4">
    <location>
        <begin position="180"/>
        <end position="279"/>
    </location>
</feature>
<dbReference type="PANTHER" id="PTHR43280">
    <property type="entry name" value="ARAC-FAMILY TRANSCRIPTIONAL REGULATOR"/>
    <property type="match status" value="1"/>
</dbReference>
<keyword evidence="2" id="KW-0238">DNA-binding</keyword>
<dbReference type="SUPFAM" id="SSF46689">
    <property type="entry name" value="Homeodomain-like"/>
    <property type="match status" value="2"/>
</dbReference>
<dbReference type="SUPFAM" id="SSF51182">
    <property type="entry name" value="RmlC-like cupins"/>
    <property type="match status" value="1"/>
</dbReference>
<keyword evidence="3" id="KW-0804">Transcription</keyword>
<evidence type="ECO:0000313" key="5">
    <source>
        <dbReference type="EMBL" id="TSE04816.1"/>
    </source>
</evidence>
<evidence type="ECO:0000313" key="6">
    <source>
        <dbReference type="Proteomes" id="UP000318833"/>
    </source>
</evidence>
<organism evidence="5 6">
    <name type="scientific">Aquimarina algiphila</name>
    <dbReference type="NCBI Taxonomy" id="2047982"/>
    <lineage>
        <taxon>Bacteria</taxon>
        <taxon>Pseudomonadati</taxon>
        <taxon>Bacteroidota</taxon>
        <taxon>Flavobacteriia</taxon>
        <taxon>Flavobacteriales</taxon>
        <taxon>Flavobacteriaceae</taxon>
        <taxon>Aquimarina</taxon>
    </lineage>
</organism>
<dbReference type="GO" id="GO:0003700">
    <property type="term" value="F:DNA-binding transcription factor activity"/>
    <property type="evidence" value="ECO:0007669"/>
    <property type="project" value="InterPro"/>
</dbReference>
<dbReference type="InterPro" id="IPR020449">
    <property type="entry name" value="Tscrpt_reg_AraC-type_HTH"/>
</dbReference>
<dbReference type="EMBL" id="VLNR01000071">
    <property type="protein sequence ID" value="TSE04816.1"/>
    <property type="molecule type" value="Genomic_DNA"/>
</dbReference>
<dbReference type="PROSITE" id="PS00041">
    <property type="entry name" value="HTH_ARAC_FAMILY_1"/>
    <property type="match status" value="1"/>
</dbReference>
<dbReference type="InterPro" id="IPR011051">
    <property type="entry name" value="RmlC_Cupin_sf"/>
</dbReference>
<dbReference type="GO" id="GO:0043565">
    <property type="term" value="F:sequence-specific DNA binding"/>
    <property type="evidence" value="ECO:0007669"/>
    <property type="project" value="InterPro"/>
</dbReference>
<evidence type="ECO:0000256" key="1">
    <source>
        <dbReference type="ARBA" id="ARBA00023015"/>
    </source>
</evidence>
<dbReference type="InterPro" id="IPR018060">
    <property type="entry name" value="HTH_AraC"/>
</dbReference>
<dbReference type="PRINTS" id="PR00032">
    <property type="entry name" value="HTHARAC"/>
</dbReference>
<reference evidence="5 6" key="1">
    <citation type="submission" date="2019-07" db="EMBL/GenBank/DDBJ databases">
        <title>The draft genome sequence of Aquimarina algiphila M91.</title>
        <authorList>
            <person name="Meng X."/>
        </authorList>
    </citation>
    <scope>NUCLEOTIDE SEQUENCE [LARGE SCALE GENOMIC DNA]</scope>
    <source>
        <strain evidence="5 6">M91</strain>
    </source>
</reference>
<dbReference type="PANTHER" id="PTHR43280:SF27">
    <property type="entry name" value="TRANSCRIPTIONAL REGULATOR MTLR"/>
    <property type="match status" value="1"/>
</dbReference>
<accession>A0A554VD85</accession>
<protein>
    <submittedName>
        <fullName evidence="5">Helix-turn-helix transcriptional regulator</fullName>
    </submittedName>
</protein>